<dbReference type="Pfam" id="PF00231">
    <property type="entry name" value="ATP-synt"/>
    <property type="match status" value="1"/>
</dbReference>
<evidence type="ECO:0000256" key="4">
    <source>
        <dbReference type="ARBA" id="ARBA00022448"/>
    </source>
</evidence>
<keyword evidence="6" id="KW-0406">Ion transport</keyword>
<evidence type="ECO:0000256" key="5">
    <source>
        <dbReference type="ARBA" id="ARBA00022781"/>
    </source>
</evidence>
<proteinExistence type="inferred from homology"/>
<sequence length="294" mass="33779">MTIKEIDTIVDEGVSLKYIAQAYSEIASLKVKKIRGAVERNRQFLEEISKVYGIIKAFAIDKKIALVKPKKRLSIVITSNYKFYGNINTSLINYFIGSTQELPDMDKIILGRGAVDYFRTSKLLSNYNEVLLKDDLPTPAELASLAQQISQYNQVLVFYSKFKSLLLQRATFADITAVSFYIKAFHIARLGSKAQNSKDKDKFYEFLFEPELPKVLQFFETQILTLLLEQTFLESELSRTASRFISMDTAQSEADKFIKEYQKLKGYTKRNLENNKILENYSSLFARKGIHDSI</sequence>
<keyword evidence="4" id="KW-0813">Transport</keyword>
<comment type="subcellular location">
    <subcellularLocation>
        <location evidence="2">Membrane</location>
        <topology evidence="2">Peripheral membrane protein</topology>
    </subcellularLocation>
</comment>
<keyword evidence="7" id="KW-0472">Membrane</keyword>
<dbReference type="InterPro" id="IPR000131">
    <property type="entry name" value="ATP_synth_F1_gsu"/>
</dbReference>
<dbReference type="Proteomes" id="UP000176902">
    <property type="component" value="Unassembled WGS sequence"/>
</dbReference>
<dbReference type="SUPFAM" id="SSF52943">
    <property type="entry name" value="ATP synthase (F1-ATPase), gamma subunit"/>
    <property type="match status" value="1"/>
</dbReference>
<comment type="similarity">
    <text evidence="3">Belongs to the ATPase gamma chain family.</text>
</comment>
<dbReference type="STRING" id="1797768.A3C59_05300"/>
<protein>
    <submittedName>
        <fullName evidence="10">Uncharacterized protein</fullName>
    </submittedName>
</protein>
<keyword evidence="9" id="KW-0066">ATP synthesis</keyword>
<reference evidence="10 11" key="1">
    <citation type="journal article" date="2016" name="Nat. Commun.">
        <title>Thousands of microbial genomes shed light on interconnected biogeochemical processes in an aquifer system.</title>
        <authorList>
            <person name="Anantharaman K."/>
            <person name="Brown C.T."/>
            <person name="Hug L.A."/>
            <person name="Sharon I."/>
            <person name="Castelle C.J."/>
            <person name="Probst A.J."/>
            <person name="Thomas B.C."/>
            <person name="Singh A."/>
            <person name="Wilkins M.J."/>
            <person name="Karaoz U."/>
            <person name="Brodie E.L."/>
            <person name="Williams K.H."/>
            <person name="Hubbard S.S."/>
            <person name="Banfield J.F."/>
        </authorList>
    </citation>
    <scope>NUCLEOTIDE SEQUENCE [LARGE SCALE GENOMIC DNA]</scope>
</reference>
<evidence type="ECO:0000256" key="2">
    <source>
        <dbReference type="ARBA" id="ARBA00004170"/>
    </source>
</evidence>
<gene>
    <name evidence="10" type="ORF">A3C59_05300</name>
</gene>
<name>A0A1F5JSX9_9BACT</name>
<evidence type="ECO:0000256" key="1">
    <source>
        <dbReference type="ARBA" id="ARBA00003456"/>
    </source>
</evidence>
<dbReference type="InterPro" id="IPR035968">
    <property type="entry name" value="ATP_synth_F1_ATPase_gsu"/>
</dbReference>
<evidence type="ECO:0000256" key="7">
    <source>
        <dbReference type="ARBA" id="ARBA00023136"/>
    </source>
</evidence>
<evidence type="ECO:0000256" key="6">
    <source>
        <dbReference type="ARBA" id="ARBA00023065"/>
    </source>
</evidence>
<comment type="caution">
    <text evidence="10">The sequence shown here is derived from an EMBL/GenBank/DDBJ whole genome shotgun (WGS) entry which is preliminary data.</text>
</comment>
<evidence type="ECO:0000313" key="11">
    <source>
        <dbReference type="Proteomes" id="UP000176902"/>
    </source>
</evidence>
<evidence type="ECO:0000256" key="9">
    <source>
        <dbReference type="ARBA" id="ARBA00023310"/>
    </source>
</evidence>
<dbReference type="GO" id="GO:0045259">
    <property type="term" value="C:proton-transporting ATP synthase complex"/>
    <property type="evidence" value="ECO:0007669"/>
    <property type="project" value="UniProtKB-KW"/>
</dbReference>
<organism evidence="10 11">
    <name type="scientific">Candidatus Daviesbacteria bacterium RIFCSPHIGHO2_02_FULL_36_13</name>
    <dbReference type="NCBI Taxonomy" id="1797768"/>
    <lineage>
        <taxon>Bacteria</taxon>
        <taxon>Candidatus Daviesiibacteriota</taxon>
    </lineage>
</organism>
<dbReference type="EMBL" id="MFCV01000034">
    <property type="protein sequence ID" value="OGE31719.1"/>
    <property type="molecule type" value="Genomic_DNA"/>
</dbReference>
<evidence type="ECO:0000256" key="8">
    <source>
        <dbReference type="ARBA" id="ARBA00023196"/>
    </source>
</evidence>
<evidence type="ECO:0000313" key="10">
    <source>
        <dbReference type="EMBL" id="OGE31719.1"/>
    </source>
</evidence>
<comment type="function">
    <text evidence="1">Produces ATP from ADP in the presence of a proton gradient across the membrane. The gamma chain is believed to be important in regulating ATPase activity and the flow of protons through the CF(0) complex.</text>
</comment>
<evidence type="ECO:0000256" key="3">
    <source>
        <dbReference type="ARBA" id="ARBA00007681"/>
    </source>
</evidence>
<dbReference type="AlphaFoldDB" id="A0A1F5JSX9"/>
<keyword evidence="5" id="KW-0375">Hydrogen ion transport</keyword>
<dbReference type="PRINTS" id="PR00126">
    <property type="entry name" value="ATPASEGAMMA"/>
</dbReference>
<dbReference type="Gene3D" id="3.40.1380.10">
    <property type="match status" value="1"/>
</dbReference>
<dbReference type="GO" id="GO:0046933">
    <property type="term" value="F:proton-transporting ATP synthase activity, rotational mechanism"/>
    <property type="evidence" value="ECO:0007669"/>
    <property type="project" value="InterPro"/>
</dbReference>
<accession>A0A1F5JSX9</accession>
<keyword evidence="8" id="KW-0139">CF(1)</keyword>